<dbReference type="EMBL" id="AP031322">
    <property type="protein sequence ID" value="BFH74086.1"/>
    <property type="molecule type" value="Genomic_DNA"/>
</dbReference>
<dbReference type="KEGG" id="sjv:SJAV_20300"/>
<accession>A0AAT9GTJ3</accession>
<gene>
    <name evidence="1" type="ORF">SJAV_20300</name>
</gene>
<protein>
    <recommendedName>
        <fullName evidence="2">Thermopsin</fullName>
    </recommendedName>
</protein>
<name>A0AAT9GTJ3_9CREN</name>
<evidence type="ECO:0008006" key="2">
    <source>
        <dbReference type="Google" id="ProtNLM"/>
    </source>
</evidence>
<proteinExistence type="predicted"/>
<evidence type="ECO:0000313" key="1">
    <source>
        <dbReference type="EMBL" id="BFH74086.1"/>
    </source>
</evidence>
<sequence length="337" mass="38147">MKVPKGAKPEYLVYQCNEINFEGTLFTQKLPSVNDYLSYFSSVNVNSLIPNVNVNDNISFFFLGKVGFTNQPFILDIQLNNYNPFPVKVTGFLISPQTSYATNVSKIIIPPNGEVYVLLKVYFPGYSYSGSLTIDVLGNFSVPIYPFIESTGWLTKPYYLNNVLVINSSNASYWGQYIAWHYVPNSSIINVTIVVDQFPLHAQGTNPGIELFSFGVGNYTTDGDGGFYSLVVDFYDNQILYHSFNHQNGSEDDVCYNDLPQPNPNYPFTFSVIFMNNSGFVEIYEIGINGTYYQVDYTTQFPWQYISYIGIRGDINDIFYVSYFAVTSNGETTVYVT</sequence>
<organism evidence="1">
    <name type="scientific">Sulfurisphaera javensis</name>
    <dbReference type="NCBI Taxonomy" id="2049879"/>
    <lineage>
        <taxon>Archaea</taxon>
        <taxon>Thermoproteota</taxon>
        <taxon>Thermoprotei</taxon>
        <taxon>Sulfolobales</taxon>
        <taxon>Sulfolobaceae</taxon>
        <taxon>Sulfurisphaera</taxon>
    </lineage>
</organism>
<dbReference type="RefSeq" id="WP_369609627.1">
    <property type="nucleotide sequence ID" value="NZ_AP031322.1"/>
</dbReference>
<dbReference type="GeneID" id="92354977"/>
<dbReference type="AlphaFoldDB" id="A0AAT9GTJ3"/>
<reference evidence="1" key="1">
    <citation type="submission" date="2024-03" db="EMBL/GenBank/DDBJ databases">
        <title>Complete genome sequence of Sulfurisphaera javensis strain KD-1.</title>
        <authorList>
            <person name="Sakai H."/>
            <person name="Nur N."/>
            <person name="Suwanto A."/>
            <person name="Kurosawa N."/>
        </authorList>
    </citation>
    <scope>NUCLEOTIDE SEQUENCE</scope>
    <source>
        <strain evidence="1">KD-1</strain>
    </source>
</reference>